<dbReference type="Proteomes" id="UP000599109">
    <property type="component" value="Unassembled WGS sequence"/>
</dbReference>
<dbReference type="AlphaFoldDB" id="A0A936Z244"/>
<dbReference type="RefSeq" id="WP_201675025.1">
    <property type="nucleotide sequence ID" value="NZ_JAEQNE010000003.1"/>
</dbReference>
<reference evidence="6 7" key="1">
    <citation type="journal article" date="2017" name="Int. J. Syst. Evol. Microbiol.">
        <title>Ramlibacter monticola sp. nov., isolated from forest soil.</title>
        <authorList>
            <person name="Chaudhary D.K."/>
            <person name="Kim J."/>
        </authorList>
    </citation>
    <scope>NUCLEOTIDE SEQUENCE [LARGE SCALE GENOMIC DNA]</scope>
    <source>
        <strain evidence="6 7">KACC 19175</strain>
    </source>
</reference>
<dbReference type="InterPro" id="IPR007693">
    <property type="entry name" value="DNA_helicase_DnaB-like_N"/>
</dbReference>
<evidence type="ECO:0000256" key="3">
    <source>
        <dbReference type="ARBA" id="ARBA00023125"/>
    </source>
</evidence>
<dbReference type="GO" id="GO:0005524">
    <property type="term" value="F:ATP binding"/>
    <property type="evidence" value="ECO:0007669"/>
    <property type="project" value="InterPro"/>
</dbReference>
<dbReference type="SUPFAM" id="SSF48024">
    <property type="entry name" value="N-terminal domain of DnaB helicase"/>
    <property type="match status" value="1"/>
</dbReference>
<dbReference type="Pfam" id="PF13481">
    <property type="entry name" value="AAA_25"/>
    <property type="match status" value="1"/>
</dbReference>
<keyword evidence="3" id="KW-0238">DNA-binding</keyword>
<keyword evidence="7" id="KW-1185">Reference proteome</keyword>
<dbReference type="GO" id="GO:0006269">
    <property type="term" value="P:DNA replication, synthesis of primer"/>
    <property type="evidence" value="ECO:0007669"/>
    <property type="project" value="UniProtKB-KW"/>
</dbReference>
<dbReference type="InterPro" id="IPR027417">
    <property type="entry name" value="P-loop_NTPase"/>
</dbReference>
<feature type="domain" description="DNA helicase DnaB-like N-terminal" evidence="5">
    <location>
        <begin position="11"/>
        <end position="114"/>
    </location>
</feature>
<feature type="region of interest" description="Disordered" evidence="4">
    <location>
        <begin position="551"/>
        <end position="586"/>
    </location>
</feature>
<organism evidence="6 7">
    <name type="scientific">Ramlibacter monticola</name>
    <dbReference type="NCBI Taxonomy" id="1926872"/>
    <lineage>
        <taxon>Bacteria</taxon>
        <taxon>Pseudomonadati</taxon>
        <taxon>Pseudomonadota</taxon>
        <taxon>Betaproteobacteria</taxon>
        <taxon>Burkholderiales</taxon>
        <taxon>Comamonadaceae</taxon>
        <taxon>Ramlibacter</taxon>
    </lineage>
</organism>
<evidence type="ECO:0000256" key="4">
    <source>
        <dbReference type="SAM" id="MobiDB-lite"/>
    </source>
</evidence>
<dbReference type="EMBL" id="JAEQNE010000003">
    <property type="protein sequence ID" value="MBL0392396.1"/>
    <property type="molecule type" value="Genomic_DNA"/>
</dbReference>
<dbReference type="GO" id="GO:1990077">
    <property type="term" value="C:primosome complex"/>
    <property type="evidence" value="ECO:0007669"/>
    <property type="project" value="UniProtKB-KW"/>
</dbReference>
<dbReference type="Pfam" id="PF00772">
    <property type="entry name" value="DnaB"/>
    <property type="match status" value="1"/>
</dbReference>
<comment type="caution">
    <text evidence="6">The sequence shown here is derived from an EMBL/GenBank/DDBJ whole genome shotgun (WGS) entry which is preliminary data.</text>
</comment>
<keyword evidence="1" id="KW-0639">Primosome</keyword>
<keyword evidence="2" id="KW-0235">DNA replication</keyword>
<evidence type="ECO:0000256" key="1">
    <source>
        <dbReference type="ARBA" id="ARBA00022515"/>
    </source>
</evidence>
<dbReference type="GO" id="GO:0003677">
    <property type="term" value="F:DNA binding"/>
    <property type="evidence" value="ECO:0007669"/>
    <property type="project" value="UniProtKB-KW"/>
</dbReference>
<dbReference type="PANTHER" id="PTHR30153:SF2">
    <property type="entry name" value="REPLICATIVE DNA HELICASE"/>
    <property type="match status" value="1"/>
</dbReference>
<dbReference type="Gene3D" id="1.10.860.10">
    <property type="entry name" value="DNAb Helicase, Chain A"/>
    <property type="match status" value="1"/>
</dbReference>
<proteinExistence type="predicted"/>
<name>A0A936Z244_9BURK</name>
<dbReference type="InterPro" id="IPR036185">
    <property type="entry name" value="DNA_heli_DnaB-like_N_sf"/>
</dbReference>
<dbReference type="GO" id="GO:0003678">
    <property type="term" value="F:DNA helicase activity"/>
    <property type="evidence" value="ECO:0007669"/>
    <property type="project" value="InterPro"/>
</dbReference>
<evidence type="ECO:0000259" key="5">
    <source>
        <dbReference type="Pfam" id="PF00772"/>
    </source>
</evidence>
<evidence type="ECO:0000256" key="2">
    <source>
        <dbReference type="ARBA" id="ARBA00022705"/>
    </source>
</evidence>
<sequence length="586" mass="62525">MTPDRDRALDPPHSKESEEAVLGALLLDSACAWPVATDVLGAQDFYLHEHRLIFDAVAAVIAAGNVADVDVLTVFERLQRNGEAEEVGGLPRLNELEQFVPSAANVRRYAEIVQQHAARRSVIEQAQTISDAAFGGDADELRKLPELAHRLTDAAQSALIGPSARAAFAPVPFADLTSAEPSLPGYVWDGLVPAGFVTLLNGHGGAGKGYLALMLAVAVAMGLPLFGIPTRRGIVAFYSGEDGADVLRFRLARVCAAMDVCVQDLEQRLFLLDATRSDPTLFTEVTSAGHRAGVTTATYCELREFMAVKGAGLLVVDNATDTYDASEIDRTRVRGFVRSLACIAQERDAGVLLLAHVDKGTSRGERAGTESYSGSTAWSNSARSRLFLTRAEDGALLLQHQKHNLGKLREPLRLSWPDGGVPTLDVPLGPVVQGISNRGSTKALLRLIAEFEQRGEHVTTATTSRTHAAKLLREESGFPKVREGEVFNLLRMAERAGHLERVTYKGADRKNRERWHVTDAGRALAELTAATAATAGVTACGDVPAEPAATAATSPLGGMGGKSAHTSPAWSATVPQASAHYGGHRE</sequence>
<dbReference type="Gene3D" id="3.40.50.300">
    <property type="entry name" value="P-loop containing nucleotide triphosphate hydrolases"/>
    <property type="match status" value="1"/>
</dbReference>
<dbReference type="InterPro" id="IPR016136">
    <property type="entry name" value="DNA_helicase_N/primase_C"/>
</dbReference>
<evidence type="ECO:0000313" key="7">
    <source>
        <dbReference type="Proteomes" id="UP000599109"/>
    </source>
</evidence>
<evidence type="ECO:0000313" key="6">
    <source>
        <dbReference type="EMBL" id="MBL0392396.1"/>
    </source>
</evidence>
<dbReference type="GO" id="GO:0005829">
    <property type="term" value="C:cytosol"/>
    <property type="evidence" value="ECO:0007669"/>
    <property type="project" value="TreeGrafter"/>
</dbReference>
<protein>
    <submittedName>
        <fullName evidence="6">AAA family ATPase</fullName>
    </submittedName>
</protein>
<gene>
    <name evidence="6" type="ORF">JJ685_14750</name>
</gene>
<accession>A0A936Z244</accession>
<dbReference type="PANTHER" id="PTHR30153">
    <property type="entry name" value="REPLICATIVE DNA HELICASE DNAB"/>
    <property type="match status" value="1"/>
</dbReference>
<dbReference type="SUPFAM" id="SSF52540">
    <property type="entry name" value="P-loop containing nucleoside triphosphate hydrolases"/>
    <property type="match status" value="1"/>
</dbReference>
<feature type="compositionally biased region" description="Polar residues" evidence="4">
    <location>
        <begin position="564"/>
        <end position="576"/>
    </location>
</feature>